<dbReference type="Pfam" id="PF00400">
    <property type="entry name" value="WD40"/>
    <property type="match status" value="3"/>
</dbReference>
<dbReference type="InterPro" id="IPR015943">
    <property type="entry name" value="WD40/YVTN_repeat-like_dom_sf"/>
</dbReference>
<dbReference type="PROSITE" id="PS00678">
    <property type="entry name" value="WD_REPEATS_1"/>
    <property type="match status" value="1"/>
</dbReference>
<comment type="subcellular location">
    <subcellularLocation>
        <location evidence="1">Cell projection</location>
        <location evidence="1">Cilium</location>
    </subcellularLocation>
</comment>
<evidence type="ECO:0000256" key="1">
    <source>
        <dbReference type="ARBA" id="ARBA00004138"/>
    </source>
</evidence>
<feature type="repeat" description="WD" evidence="6">
    <location>
        <begin position="96"/>
        <end position="127"/>
    </location>
</feature>
<dbReference type="SUPFAM" id="SSF50969">
    <property type="entry name" value="YVTN repeat-like/Quinoprotein amine dehydrogenase"/>
    <property type="match status" value="1"/>
</dbReference>
<evidence type="ECO:0000256" key="3">
    <source>
        <dbReference type="ARBA" id="ARBA00022737"/>
    </source>
</evidence>
<sequence>MRLKIKQQENSRHKEMVTAVGWTSSNELYTCSDDNTVVVWDMNGEPLNTAFTLDIPVSDISWQPAARGSSETLAIACIDGSFKIVSKTGRVEKHVPDAHRGAVITIKWSYDASTIATGGEDGQVKIWAKTGMPRSTIVQSDRSIFSLAWSPGSDQVLYASNKNICIKHIQAGQKQVQWKAHEGCVLKVDWNPSNNLIISGGEDCRYKIWDTFGRNLFTSSPYEYVMTSVSWSPNGDLFAVGAFDMLRLCDKTGWTYSLVKPKTGSIMNLAWSWDGTMLAGGGGNGATVFGYLVDKKASWQNVEIQLQEDNKIYVVDVIHEISEELEFRDRVINFALGYEHLVVTTTTQCSIYDVQNWQTPNRFDIREPASLIVLGSKYFALVDLVNGIQIYNYEARQMSNPKFQGLRVEFLSNKSISLSTDIITVVDTANGKLLRLFDLISGKPLSQNIEHNLEILEVSANQVDHAAERKLCIMDNNRDLLLTSVHRNEMTKLCSMVDSFRWNEKSDMLAAIADSKLYVWYYPNVVYVGKDLLQLSRSSRDVSNEVGKMCVIDSFTGSLVTVRRIDGRIATLSVSPYPALLYENCDRGQWEKAIRLCRFVKDSTLWACLAAMSLHARELNTAEIALAAIDEVDKVQFINYVKTIPSEVGRNSELALFCKRPQEAEQILLQARLYYRAIKMNVRLFKWERALDIALANKKHIDTVIGYRKRFLESSGREETLEKFKQFGEIEIDWVAIKTKIKQEKEQEALSGRPYDG</sequence>
<evidence type="ECO:0000256" key="4">
    <source>
        <dbReference type="ARBA" id="ARBA00023069"/>
    </source>
</evidence>
<protein>
    <recommendedName>
        <fullName evidence="11">Intraflagellar transport protein 80 homolog</fullName>
    </recommendedName>
</protein>
<keyword evidence="10" id="KW-1185">Reference proteome</keyword>
<dbReference type="GO" id="GO:0030992">
    <property type="term" value="C:intraciliary transport particle B"/>
    <property type="evidence" value="ECO:0007669"/>
    <property type="project" value="TreeGrafter"/>
</dbReference>
<dbReference type="SUPFAM" id="SSF50978">
    <property type="entry name" value="WD40 repeat-like"/>
    <property type="match status" value="1"/>
</dbReference>
<dbReference type="InterPro" id="IPR036322">
    <property type="entry name" value="WD40_repeat_dom_sf"/>
</dbReference>
<accession>A0AAU9ID80</accession>
<dbReference type="InterPro" id="IPR011044">
    <property type="entry name" value="Quino_amine_DH_bsu"/>
</dbReference>
<feature type="domain" description="IFT80/172/WDR35 TPR" evidence="8">
    <location>
        <begin position="605"/>
        <end position="749"/>
    </location>
</feature>
<evidence type="ECO:0000256" key="2">
    <source>
        <dbReference type="ARBA" id="ARBA00022574"/>
    </source>
</evidence>
<dbReference type="Gene3D" id="2.130.10.10">
    <property type="entry name" value="YVTN repeat-like/Quinoprotein amine dehydrogenase"/>
    <property type="match status" value="2"/>
</dbReference>
<evidence type="ECO:0000259" key="8">
    <source>
        <dbReference type="Pfam" id="PF23387"/>
    </source>
</evidence>
<dbReference type="GO" id="GO:0005929">
    <property type="term" value="C:cilium"/>
    <property type="evidence" value="ECO:0007669"/>
    <property type="project" value="UniProtKB-SubCell"/>
</dbReference>
<dbReference type="PANTHER" id="PTHR24098">
    <property type="entry name" value="OUTER SEGMENT 5"/>
    <property type="match status" value="1"/>
</dbReference>
<evidence type="ECO:0000313" key="10">
    <source>
        <dbReference type="Proteomes" id="UP001162131"/>
    </source>
</evidence>
<dbReference type="InterPro" id="IPR001680">
    <property type="entry name" value="WD40_rpt"/>
</dbReference>
<feature type="repeat" description="WD" evidence="6">
    <location>
        <begin position="178"/>
        <end position="210"/>
    </location>
</feature>
<gene>
    <name evidence="9" type="ORF">BSTOLATCC_MIC5100</name>
</gene>
<proteinExistence type="predicted"/>
<dbReference type="SMART" id="SM00320">
    <property type="entry name" value="WD40"/>
    <property type="match status" value="7"/>
</dbReference>
<dbReference type="Pfam" id="PF23335">
    <property type="entry name" value="Beta-prop_IFT80_2nd"/>
    <property type="match status" value="1"/>
</dbReference>
<keyword evidence="2 6" id="KW-0853">WD repeat</keyword>
<keyword evidence="5" id="KW-0966">Cell projection</keyword>
<evidence type="ECO:0008006" key="11">
    <source>
        <dbReference type="Google" id="ProtNLM"/>
    </source>
</evidence>
<organism evidence="9 10">
    <name type="scientific">Blepharisma stoltei</name>
    <dbReference type="NCBI Taxonomy" id="1481888"/>
    <lineage>
        <taxon>Eukaryota</taxon>
        <taxon>Sar</taxon>
        <taxon>Alveolata</taxon>
        <taxon>Ciliophora</taxon>
        <taxon>Postciliodesmatophora</taxon>
        <taxon>Heterotrichea</taxon>
        <taxon>Heterotrichida</taxon>
        <taxon>Blepharismidae</taxon>
        <taxon>Blepharisma</taxon>
    </lineage>
</organism>
<dbReference type="PANTHER" id="PTHR24098:SF0">
    <property type="entry name" value="OUTER SEGMENT 5"/>
    <property type="match status" value="1"/>
</dbReference>
<dbReference type="InterPro" id="IPR056456">
    <property type="entry name" value="Beta-prop_IFT80_2nd"/>
</dbReference>
<reference evidence="9" key="1">
    <citation type="submission" date="2021-09" db="EMBL/GenBank/DDBJ databases">
        <authorList>
            <consortium name="AG Swart"/>
            <person name="Singh M."/>
            <person name="Singh A."/>
            <person name="Seah K."/>
            <person name="Emmerich C."/>
        </authorList>
    </citation>
    <scope>NUCLEOTIDE SEQUENCE</scope>
    <source>
        <strain evidence="9">ATCC30299</strain>
    </source>
</reference>
<evidence type="ECO:0000259" key="7">
    <source>
        <dbReference type="Pfam" id="PF23335"/>
    </source>
</evidence>
<dbReference type="PROSITE" id="PS50082">
    <property type="entry name" value="WD_REPEATS_2"/>
    <property type="match status" value="3"/>
</dbReference>
<dbReference type="InterPro" id="IPR019775">
    <property type="entry name" value="WD40_repeat_CS"/>
</dbReference>
<keyword evidence="3" id="KW-0677">Repeat</keyword>
<feature type="domain" description="IFT80 second beta-propeller" evidence="7">
    <location>
        <begin position="294"/>
        <end position="577"/>
    </location>
</feature>
<evidence type="ECO:0000256" key="5">
    <source>
        <dbReference type="ARBA" id="ARBA00023273"/>
    </source>
</evidence>
<keyword evidence="4" id="KW-0969">Cilium</keyword>
<dbReference type="AlphaFoldDB" id="A0AAU9ID80"/>
<dbReference type="EMBL" id="CAJZBQ010000005">
    <property type="protein sequence ID" value="CAG9311840.1"/>
    <property type="molecule type" value="Genomic_DNA"/>
</dbReference>
<evidence type="ECO:0000256" key="6">
    <source>
        <dbReference type="PROSITE-ProRule" id="PRU00221"/>
    </source>
</evidence>
<dbReference type="Pfam" id="PF23387">
    <property type="entry name" value="TPR_IFT80_172"/>
    <property type="match status" value="1"/>
</dbReference>
<dbReference type="PROSITE" id="PS50294">
    <property type="entry name" value="WD_REPEATS_REGION"/>
    <property type="match status" value="3"/>
</dbReference>
<name>A0AAU9ID80_9CILI</name>
<comment type="caution">
    <text evidence="9">The sequence shown here is derived from an EMBL/GenBank/DDBJ whole genome shotgun (WGS) entry which is preliminary data.</text>
</comment>
<feature type="repeat" description="WD" evidence="6">
    <location>
        <begin position="10"/>
        <end position="43"/>
    </location>
</feature>
<dbReference type="Proteomes" id="UP001162131">
    <property type="component" value="Unassembled WGS sequence"/>
</dbReference>
<evidence type="ECO:0000313" key="9">
    <source>
        <dbReference type="EMBL" id="CAG9311840.1"/>
    </source>
</evidence>
<dbReference type="GO" id="GO:0060271">
    <property type="term" value="P:cilium assembly"/>
    <property type="evidence" value="ECO:0007669"/>
    <property type="project" value="TreeGrafter"/>
</dbReference>
<dbReference type="InterPro" id="IPR056157">
    <property type="entry name" value="TPR_IFT80_172_dom"/>
</dbReference>